<accession>A0A1Q3A9M0</accession>
<organism evidence="2 3">
    <name type="scientific">Zygosaccharomyces rouxii</name>
    <dbReference type="NCBI Taxonomy" id="4956"/>
    <lineage>
        <taxon>Eukaryota</taxon>
        <taxon>Fungi</taxon>
        <taxon>Dikarya</taxon>
        <taxon>Ascomycota</taxon>
        <taxon>Saccharomycotina</taxon>
        <taxon>Saccharomycetes</taxon>
        <taxon>Saccharomycetales</taxon>
        <taxon>Saccharomycetaceae</taxon>
        <taxon>Zygosaccharomyces</taxon>
    </lineage>
</organism>
<dbReference type="Pfam" id="PF09495">
    <property type="entry name" value="DUF2462"/>
    <property type="match status" value="1"/>
</dbReference>
<gene>
    <name evidence="2" type="ORF">ZYGR_0AG03220</name>
</gene>
<evidence type="ECO:0000313" key="3">
    <source>
        <dbReference type="Proteomes" id="UP000187013"/>
    </source>
</evidence>
<dbReference type="OrthoDB" id="5239630at2759"/>
<reference evidence="2 3" key="1">
    <citation type="submission" date="2016-08" db="EMBL/GenBank/DDBJ databases">
        <title>Draft genome sequence of allopolyploid Zygosaccharomyces rouxii.</title>
        <authorList>
            <person name="Watanabe J."/>
            <person name="Uehara K."/>
            <person name="Mogi Y."/>
            <person name="Tsukioka Y."/>
        </authorList>
    </citation>
    <scope>NUCLEOTIDE SEQUENCE [LARGE SCALE GENOMIC DNA]</scope>
    <source>
        <strain evidence="2 3">NBRC 110957</strain>
    </source>
</reference>
<proteinExistence type="predicted"/>
<name>A0A1Q3A9M0_ZYGRO</name>
<dbReference type="EMBL" id="BDGX01000033">
    <property type="protein sequence ID" value="GAV52331.1"/>
    <property type="molecule type" value="Genomic_DNA"/>
</dbReference>
<protein>
    <submittedName>
        <fullName evidence="2">Uncharacterized protein</fullName>
    </submittedName>
</protein>
<evidence type="ECO:0000256" key="1">
    <source>
        <dbReference type="SAM" id="MobiDB-lite"/>
    </source>
</evidence>
<feature type="region of interest" description="Disordered" evidence="1">
    <location>
        <begin position="1"/>
        <end position="30"/>
    </location>
</feature>
<dbReference type="InterPro" id="IPR019034">
    <property type="entry name" value="UPF0390"/>
</dbReference>
<dbReference type="Proteomes" id="UP000187013">
    <property type="component" value="Unassembled WGS sequence"/>
</dbReference>
<evidence type="ECO:0000313" key="2">
    <source>
        <dbReference type="EMBL" id="GAV52331.1"/>
    </source>
</evidence>
<comment type="caution">
    <text evidence="2">The sequence shown here is derived from an EMBL/GenBank/DDBJ whole genome shotgun (WGS) entry which is preliminary data.</text>
</comment>
<sequence length="88" mass="10225">MPQKALKVNKKPKDPRRITKKQKNPKRAAPLHIKPKKKSLNQFKELNKTVSLTATTEKLIASRVGHLELVKGNRKEVEKEKQKHNNRK</sequence>
<dbReference type="AlphaFoldDB" id="A0A1Q3A9M0"/>